<name>A0A6G0X682_9STRA</name>
<accession>A0A6G0X682</accession>
<dbReference type="PANTHER" id="PTHR43272">
    <property type="entry name" value="LONG-CHAIN-FATTY-ACID--COA LIGASE"/>
    <property type="match status" value="1"/>
</dbReference>
<keyword evidence="2" id="KW-0276">Fatty acid metabolism</keyword>
<proteinExistence type="predicted"/>
<organism evidence="4 5">
    <name type="scientific">Aphanomyces euteiches</name>
    <dbReference type="NCBI Taxonomy" id="100861"/>
    <lineage>
        <taxon>Eukaryota</taxon>
        <taxon>Sar</taxon>
        <taxon>Stramenopiles</taxon>
        <taxon>Oomycota</taxon>
        <taxon>Saprolegniomycetes</taxon>
        <taxon>Saprolegniales</taxon>
        <taxon>Verrucalvaceae</taxon>
        <taxon>Aphanomyces</taxon>
    </lineage>
</organism>
<comment type="caution">
    <text evidence="4">The sequence shown here is derived from an EMBL/GenBank/DDBJ whole genome shotgun (WGS) entry which is preliminary data.</text>
</comment>
<evidence type="ECO:0000256" key="1">
    <source>
        <dbReference type="ARBA" id="ARBA00022598"/>
    </source>
</evidence>
<evidence type="ECO:0000256" key="2">
    <source>
        <dbReference type="ARBA" id="ARBA00022832"/>
    </source>
</evidence>
<gene>
    <name evidence="4" type="ORF">Ae201684_008122</name>
</gene>
<evidence type="ECO:0000256" key="3">
    <source>
        <dbReference type="ARBA" id="ARBA00023098"/>
    </source>
</evidence>
<dbReference type="Proteomes" id="UP000481153">
    <property type="component" value="Unassembled WGS sequence"/>
</dbReference>
<dbReference type="Pfam" id="PF23562">
    <property type="entry name" value="AMP-binding_C_3"/>
    <property type="match status" value="1"/>
</dbReference>
<dbReference type="PANTHER" id="PTHR43272:SF32">
    <property type="entry name" value="AMP-DEPENDENT SYNTHETASE_LIGASE DOMAIN-CONTAINING PROTEIN"/>
    <property type="match status" value="1"/>
</dbReference>
<dbReference type="AlphaFoldDB" id="A0A6G0X682"/>
<dbReference type="GO" id="GO:0004467">
    <property type="term" value="F:long-chain fatty acid-CoA ligase activity"/>
    <property type="evidence" value="ECO:0007669"/>
    <property type="project" value="TreeGrafter"/>
</dbReference>
<protein>
    <submittedName>
        <fullName evidence="4">Uncharacterized protein</fullName>
    </submittedName>
</protein>
<dbReference type="GO" id="GO:0016020">
    <property type="term" value="C:membrane"/>
    <property type="evidence" value="ECO:0007669"/>
    <property type="project" value="TreeGrafter"/>
</dbReference>
<reference evidence="4 5" key="1">
    <citation type="submission" date="2019-07" db="EMBL/GenBank/DDBJ databases">
        <title>Genomics analysis of Aphanomyces spp. identifies a new class of oomycete effector associated with host adaptation.</title>
        <authorList>
            <person name="Gaulin E."/>
        </authorList>
    </citation>
    <scope>NUCLEOTIDE SEQUENCE [LARGE SCALE GENOMIC DNA]</scope>
    <source>
        <strain evidence="4 5">ATCC 201684</strain>
    </source>
</reference>
<dbReference type="EMBL" id="VJMJ01000098">
    <property type="protein sequence ID" value="KAF0735434.1"/>
    <property type="molecule type" value="Genomic_DNA"/>
</dbReference>
<keyword evidence="3" id="KW-0443">Lipid metabolism</keyword>
<dbReference type="SUPFAM" id="SSF56801">
    <property type="entry name" value="Acetyl-CoA synthetase-like"/>
    <property type="match status" value="1"/>
</dbReference>
<keyword evidence="5" id="KW-1185">Reference proteome</keyword>
<evidence type="ECO:0000313" key="4">
    <source>
        <dbReference type="EMBL" id="KAF0735434.1"/>
    </source>
</evidence>
<dbReference type="Gene3D" id="3.40.50.12780">
    <property type="entry name" value="N-terminal domain of ligase-like"/>
    <property type="match status" value="1"/>
</dbReference>
<sequence length="193" mass="21407">MMGYLYSESQTKEAIDDEGWLHSGDVAKIDEDGFCVITGRIKELIITAGGENIPPVLIEDTIKEEIPLLSNVMVVGDRRKFLTAIFTFKVVVDSDGYPSDQLNEIALSILKEIESPATTVAEARDCEKVKAYIQKNLKKANGRAASRAHHVQKYIVVDKDFSIGGDELTATLKLKRRVVAAKYADEIEALYVE</sequence>
<dbReference type="VEuPathDB" id="FungiDB:AeMF1_016239"/>
<evidence type="ECO:0000313" key="5">
    <source>
        <dbReference type="Proteomes" id="UP000481153"/>
    </source>
</evidence>
<dbReference type="GO" id="GO:0005783">
    <property type="term" value="C:endoplasmic reticulum"/>
    <property type="evidence" value="ECO:0007669"/>
    <property type="project" value="TreeGrafter"/>
</dbReference>
<keyword evidence="1" id="KW-0436">Ligase</keyword>
<dbReference type="InterPro" id="IPR042099">
    <property type="entry name" value="ANL_N_sf"/>
</dbReference>